<evidence type="ECO:0000256" key="3">
    <source>
        <dbReference type="ARBA" id="ARBA00022692"/>
    </source>
</evidence>
<dbReference type="RefSeq" id="XP_064711560.1">
    <property type="nucleotide sequence ID" value="XM_064843700.1"/>
</dbReference>
<comment type="similarity">
    <text evidence="6">Belongs to the major facilitator superfamily. Allantoate permease family.</text>
</comment>
<feature type="transmembrane region" description="Helical" evidence="8">
    <location>
        <begin position="91"/>
        <end position="114"/>
    </location>
</feature>
<feature type="transmembrane region" description="Helical" evidence="8">
    <location>
        <begin position="435"/>
        <end position="457"/>
    </location>
</feature>
<keyword evidence="2" id="KW-0813">Transport</keyword>
<feature type="transmembrane region" description="Helical" evidence="8">
    <location>
        <begin position="51"/>
        <end position="71"/>
    </location>
</feature>
<keyword evidence="3 8" id="KW-0812">Transmembrane</keyword>
<reference evidence="10 11" key="1">
    <citation type="submission" date="2023-08" db="EMBL/GenBank/DDBJ databases">
        <title>Black Yeasts Isolated from many extreme environments.</title>
        <authorList>
            <person name="Coleine C."/>
            <person name="Stajich J.E."/>
            <person name="Selbmann L."/>
        </authorList>
    </citation>
    <scope>NUCLEOTIDE SEQUENCE [LARGE SCALE GENOMIC DNA]</scope>
    <source>
        <strain evidence="10 11">CCFEE 5792</strain>
    </source>
</reference>
<dbReference type="InterPro" id="IPR036259">
    <property type="entry name" value="MFS_trans_sf"/>
</dbReference>
<dbReference type="AlphaFoldDB" id="A0AAV9NPK4"/>
<organism evidence="10 11">
    <name type="scientific">Exophiala bonariae</name>
    <dbReference type="NCBI Taxonomy" id="1690606"/>
    <lineage>
        <taxon>Eukaryota</taxon>
        <taxon>Fungi</taxon>
        <taxon>Dikarya</taxon>
        <taxon>Ascomycota</taxon>
        <taxon>Pezizomycotina</taxon>
        <taxon>Eurotiomycetes</taxon>
        <taxon>Chaetothyriomycetidae</taxon>
        <taxon>Chaetothyriales</taxon>
        <taxon>Herpotrichiellaceae</taxon>
        <taxon>Exophiala</taxon>
    </lineage>
</organism>
<dbReference type="Pfam" id="PF07690">
    <property type="entry name" value="MFS_1"/>
    <property type="match status" value="1"/>
</dbReference>
<feature type="transmembrane region" description="Helical" evidence="8">
    <location>
        <begin position="181"/>
        <end position="203"/>
    </location>
</feature>
<comment type="subcellular location">
    <subcellularLocation>
        <location evidence="1">Membrane</location>
        <topology evidence="1">Multi-pass membrane protein</topology>
    </subcellularLocation>
</comment>
<keyword evidence="4 8" id="KW-1133">Transmembrane helix</keyword>
<dbReference type="FunFam" id="1.20.1250.20:FF:000068">
    <property type="entry name" value="MFS general substrate transporter"/>
    <property type="match status" value="1"/>
</dbReference>
<dbReference type="EMBL" id="JAVRRD010000001">
    <property type="protein sequence ID" value="KAK5064236.1"/>
    <property type="molecule type" value="Genomic_DNA"/>
</dbReference>
<dbReference type="Gene3D" id="1.20.1250.20">
    <property type="entry name" value="MFS general substrate transporter like domains"/>
    <property type="match status" value="2"/>
</dbReference>
<evidence type="ECO:0000256" key="2">
    <source>
        <dbReference type="ARBA" id="ARBA00022448"/>
    </source>
</evidence>
<dbReference type="FunFam" id="1.20.1250.20:FF:000018">
    <property type="entry name" value="MFS transporter permease"/>
    <property type="match status" value="1"/>
</dbReference>
<evidence type="ECO:0000256" key="4">
    <source>
        <dbReference type="ARBA" id="ARBA00022989"/>
    </source>
</evidence>
<evidence type="ECO:0000256" key="1">
    <source>
        <dbReference type="ARBA" id="ARBA00004141"/>
    </source>
</evidence>
<feature type="transmembrane region" description="Helical" evidence="8">
    <location>
        <begin position="121"/>
        <end position="141"/>
    </location>
</feature>
<evidence type="ECO:0000256" key="8">
    <source>
        <dbReference type="SAM" id="Phobius"/>
    </source>
</evidence>
<feature type="transmembrane region" description="Helical" evidence="8">
    <location>
        <begin position="352"/>
        <end position="369"/>
    </location>
</feature>
<dbReference type="Proteomes" id="UP001358417">
    <property type="component" value="Unassembled WGS sequence"/>
</dbReference>
<evidence type="ECO:0000256" key="7">
    <source>
        <dbReference type="SAM" id="MobiDB-lite"/>
    </source>
</evidence>
<keyword evidence="5 8" id="KW-0472">Membrane</keyword>
<dbReference type="InterPro" id="IPR020846">
    <property type="entry name" value="MFS_dom"/>
</dbReference>
<proteinExistence type="inferred from homology"/>
<dbReference type="PANTHER" id="PTHR43791">
    <property type="entry name" value="PERMEASE-RELATED"/>
    <property type="match status" value="1"/>
</dbReference>
<feature type="region of interest" description="Disordered" evidence="7">
    <location>
        <begin position="1"/>
        <end position="29"/>
    </location>
</feature>
<dbReference type="GO" id="GO:0022857">
    <property type="term" value="F:transmembrane transporter activity"/>
    <property type="evidence" value="ECO:0007669"/>
    <property type="project" value="InterPro"/>
</dbReference>
<dbReference type="PANTHER" id="PTHR43791:SF24">
    <property type="entry name" value="NICOTINIC ACID PLASMA MEMBRANE TRANSPORTER"/>
    <property type="match status" value="1"/>
</dbReference>
<keyword evidence="11" id="KW-1185">Reference proteome</keyword>
<feature type="transmembrane region" description="Helical" evidence="8">
    <location>
        <begin position="321"/>
        <end position="340"/>
    </location>
</feature>
<dbReference type="SUPFAM" id="SSF103473">
    <property type="entry name" value="MFS general substrate transporter"/>
    <property type="match status" value="1"/>
</dbReference>
<name>A0AAV9NPK4_9EURO</name>
<dbReference type="PROSITE" id="PS50850">
    <property type="entry name" value="MFS"/>
    <property type="match status" value="1"/>
</dbReference>
<dbReference type="InterPro" id="IPR011701">
    <property type="entry name" value="MFS"/>
</dbReference>
<gene>
    <name evidence="10" type="ORF">LTR84_000069</name>
</gene>
<feature type="transmembrane region" description="Helical" evidence="8">
    <location>
        <begin position="147"/>
        <end position="169"/>
    </location>
</feature>
<evidence type="ECO:0000256" key="5">
    <source>
        <dbReference type="ARBA" id="ARBA00023136"/>
    </source>
</evidence>
<dbReference type="GeneID" id="89968291"/>
<evidence type="ECO:0000259" key="9">
    <source>
        <dbReference type="PROSITE" id="PS50850"/>
    </source>
</evidence>
<accession>A0AAV9NPK4</accession>
<dbReference type="GO" id="GO:0016020">
    <property type="term" value="C:membrane"/>
    <property type="evidence" value="ECO:0007669"/>
    <property type="project" value="UniProtKB-SubCell"/>
</dbReference>
<evidence type="ECO:0000313" key="11">
    <source>
        <dbReference type="Proteomes" id="UP001358417"/>
    </source>
</evidence>
<feature type="domain" description="Major facilitator superfamily (MFS) profile" evidence="9">
    <location>
        <begin position="55"/>
        <end position="465"/>
    </location>
</feature>
<feature type="transmembrane region" description="Helical" evidence="8">
    <location>
        <begin position="215"/>
        <end position="236"/>
    </location>
</feature>
<comment type="caution">
    <text evidence="10">The sequence shown here is derived from an EMBL/GenBank/DDBJ whole genome shotgun (WGS) entry which is preliminary data.</text>
</comment>
<sequence length="492" mass="54658">MSGIEQQQTIDEKKIGVTPEGNQINDEAIKDDGELEQTIDPKKEKLLLAKLDLLFTPVIMLVYLSCFLDRTNIGNVKVAGMPEDIGASDQQFSTAVSIFYATYVTFETPFAIMLKKVTPRVLLTGLCIVWSLTTIFSGFIHNVGGLYTSRLILGACEAGLFPSLTIYLSMVYRREEQARRIAYLFSCAALSGAFGGLLAYAILQMDGVAGYAGWRWVYIIEGIFSIAIAVLVWYGLPTDPALHPWLTAEQQQMMKIRQQQTAAYMGSDEFKWEEIKIAFKDPKLYLSGGIQFCQDILLYGFSTFLPAILKSSGYDRLQSNLLTIPVYIVGAAIFIVAAVFSDRFMLRSPFILVANIFGIAGYIVLLTVSNDTTKFAATFLCAVAVYIGPGVNITWLSVNVAPHYRRAASIGLQQTIANTAGIVAGQIYRKSPYKLGHGFSLGALCLSQLLIVAKMIYIKWWNVRKDKIARGAIEDTRNVKTGDRELDFRYHM</sequence>
<evidence type="ECO:0000256" key="6">
    <source>
        <dbReference type="ARBA" id="ARBA00037968"/>
    </source>
</evidence>
<feature type="transmembrane region" description="Helical" evidence="8">
    <location>
        <begin position="375"/>
        <end position="398"/>
    </location>
</feature>
<evidence type="ECO:0000313" key="10">
    <source>
        <dbReference type="EMBL" id="KAK5064236.1"/>
    </source>
</evidence>
<protein>
    <recommendedName>
        <fullName evidence="9">Major facilitator superfamily (MFS) profile domain-containing protein</fullName>
    </recommendedName>
</protein>